<dbReference type="AlphaFoldDB" id="A0A9D1Y2M2"/>
<dbReference type="Proteomes" id="UP000886751">
    <property type="component" value="Unassembled WGS sequence"/>
</dbReference>
<protein>
    <submittedName>
        <fullName evidence="10">Cysteine desulfurase</fullName>
    </submittedName>
</protein>
<evidence type="ECO:0000313" key="11">
    <source>
        <dbReference type="Proteomes" id="UP000886751"/>
    </source>
</evidence>
<dbReference type="InterPro" id="IPR015424">
    <property type="entry name" value="PyrdxlP-dep_Trfase"/>
</dbReference>
<evidence type="ECO:0000259" key="9">
    <source>
        <dbReference type="Pfam" id="PF00266"/>
    </source>
</evidence>
<dbReference type="Gene3D" id="1.10.260.50">
    <property type="match status" value="1"/>
</dbReference>
<sequence>MRTDPHLHYLDNAATTMVDPEVASVIARAVQTLWANPSSLYDPAVEAQQAIDTARARVAKTLRCRSDEVYFTACGTESNNMALWGAAIPRRAWGSKVVVTGFEHPSVQLAARALRGEGFTVVEVPPEADGTLDTAKFLAQVDKNTVLAACMAVNNETGAVQDIAALAAGVKARNARAHFHVDAVQAWLRLPIDLQAWAGVDSLAVSGHKVHAPKGVGALFVRGSQRQTLCPPYRGGHQERGLRPGTENTPYIAGLGAAAAKGQQTLRVRARQMADLNARLRAGLAQLPGITVNSPQNAVPEVLNFSTGCVNSQTFINYLGTRGVYVSGGSACDKGEPSHTLQAMGCDERIIRTALRVSFCADNTPEDVDALLEGLRAGLQELQHI</sequence>
<dbReference type="PANTHER" id="PTHR11601:SF34">
    <property type="entry name" value="CYSTEINE DESULFURASE"/>
    <property type="match status" value="1"/>
</dbReference>
<comment type="similarity">
    <text evidence="2">Belongs to the class-V pyridoxal-phosphate-dependent aminotransferase family. NifS/IscS subfamily.</text>
</comment>
<dbReference type="PANTHER" id="PTHR11601">
    <property type="entry name" value="CYSTEINE DESULFURYLASE FAMILY MEMBER"/>
    <property type="match status" value="1"/>
</dbReference>
<keyword evidence="3" id="KW-0808">Transferase</keyword>
<feature type="domain" description="Aminotransferase class V" evidence="9">
    <location>
        <begin position="8"/>
        <end position="371"/>
    </location>
</feature>
<dbReference type="Gene3D" id="3.40.640.10">
    <property type="entry name" value="Type I PLP-dependent aspartate aminotransferase-like (Major domain)"/>
    <property type="match status" value="1"/>
</dbReference>
<dbReference type="Pfam" id="PF00266">
    <property type="entry name" value="Aminotran_5"/>
    <property type="match status" value="1"/>
</dbReference>
<evidence type="ECO:0000256" key="5">
    <source>
        <dbReference type="ARBA" id="ARBA00022898"/>
    </source>
</evidence>
<dbReference type="InterPro" id="IPR015422">
    <property type="entry name" value="PyrdxlP-dep_Trfase_small"/>
</dbReference>
<keyword evidence="7" id="KW-0411">Iron-sulfur</keyword>
<dbReference type="Gene3D" id="3.90.1150.10">
    <property type="entry name" value="Aspartate Aminotransferase, domain 1"/>
    <property type="match status" value="1"/>
</dbReference>
<comment type="catalytic activity">
    <reaction evidence="8">
        <text>(sulfur carrier)-H + L-cysteine = (sulfur carrier)-SH + L-alanine</text>
        <dbReference type="Rhea" id="RHEA:43892"/>
        <dbReference type="Rhea" id="RHEA-COMP:14737"/>
        <dbReference type="Rhea" id="RHEA-COMP:14739"/>
        <dbReference type="ChEBI" id="CHEBI:29917"/>
        <dbReference type="ChEBI" id="CHEBI:35235"/>
        <dbReference type="ChEBI" id="CHEBI:57972"/>
        <dbReference type="ChEBI" id="CHEBI:64428"/>
        <dbReference type="EC" id="2.8.1.7"/>
    </reaction>
</comment>
<evidence type="ECO:0000256" key="6">
    <source>
        <dbReference type="ARBA" id="ARBA00023004"/>
    </source>
</evidence>
<dbReference type="EMBL" id="DXEI01000143">
    <property type="protein sequence ID" value="HIX95734.1"/>
    <property type="molecule type" value="Genomic_DNA"/>
</dbReference>
<reference evidence="10" key="2">
    <citation type="submission" date="2021-04" db="EMBL/GenBank/DDBJ databases">
        <authorList>
            <person name="Gilroy R."/>
        </authorList>
    </citation>
    <scope>NUCLEOTIDE SEQUENCE</scope>
    <source>
        <strain evidence="10">ChiHecec2B26-7398</strain>
    </source>
</reference>
<dbReference type="PIRSF" id="PIRSF005572">
    <property type="entry name" value="NifS"/>
    <property type="match status" value="1"/>
</dbReference>
<evidence type="ECO:0000256" key="4">
    <source>
        <dbReference type="ARBA" id="ARBA00022723"/>
    </source>
</evidence>
<reference evidence="10" key="1">
    <citation type="journal article" date="2021" name="PeerJ">
        <title>Extensive microbial diversity within the chicken gut microbiome revealed by metagenomics and culture.</title>
        <authorList>
            <person name="Gilroy R."/>
            <person name="Ravi A."/>
            <person name="Getino M."/>
            <person name="Pursley I."/>
            <person name="Horton D.L."/>
            <person name="Alikhan N.F."/>
            <person name="Baker D."/>
            <person name="Gharbi K."/>
            <person name="Hall N."/>
            <person name="Watson M."/>
            <person name="Adriaenssens E.M."/>
            <person name="Foster-Nyarko E."/>
            <person name="Jarju S."/>
            <person name="Secka A."/>
            <person name="Antonio M."/>
            <person name="Oren A."/>
            <person name="Chaudhuri R.R."/>
            <person name="La Ragione R."/>
            <person name="Hildebrand F."/>
            <person name="Pallen M.J."/>
        </authorList>
    </citation>
    <scope>NUCLEOTIDE SEQUENCE</scope>
    <source>
        <strain evidence="10">ChiHecec2B26-7398</strain>
    </source>
</reference>
<evidence type="ECO:0000256" key="1">
    <source>
        <dbReference type="ARBA" id="ARBA00001933"/>
    </source>
</evidence>
<dbReference type="GO" id="GO:0031071">
    <property type="term" value="F:cysteine desulfurase activity"/>
    <property type="evidence" value="ECO:0007669"/>
    <property type="project" value="UniProtKB-EC"/>
</dbReference>
<evidence type="ECO:0000256" key="2">
    <source>
        <dbReference type="ARBA" id="ARBA00006490"/>
    </source>
</evidence>
<comment type="cofactor">
    <cofactor evidence="1">
        <name>pyridoxal 5'-phosphate</name>
        <dbReference type="ChEBI" id="CHEBI:597326"/>
    </cofactor>
</comment>
<dbReference type="SUPFAM" id="SSF53383">
    <property type="entry name" value="PLP-dependent transferases"/>
    <property type="match status" value="1"/>
</dbReference>
<comment type="caution">
    <text evidence="10">The sequence shown here is derived from an EMBL/GenBank/DDBJ whole genome shotgun (WGS) entry which is preliminary data.</text>
</comment>
<dbReference type="InterPro" id="IPR015421">
    <property type="entry name" value="PyrdxlP-dep_Trfase_major"/>
</dbReference>
<proteinExistence type="inferred from homology"/>
<keyword evidence="5" id="KW-0663">Pyridoxal phosphate</keyword>
<name>A0A9D1Y2M2_9FIRM</name>
<keyword evidence="4" id="KW-0479">Metal-binding</keyword>
<gene>
    <name evidence="10" type="ORF">H9846_09810</name>
</gene>
<dbReference type="InterPro" id="IPR016454">
    <property type="entry name" value="Cysteine_dSase"/>
</dbReference>
<evidence type="ECO:0000256" key="8">
    <source>
        <dbReference type="ARBA" id="ARBA00050776"/>
    </source>
</evidence>
<evidence type="ECO:0000256" key="3">
    <source>
        <dbReference type="ARBA" id="ARBA00022679"/>
    </source>
</evidence>
<dbReference type="GO" id="GO:0046872">
    <property type="term" value="F:metal ion binding"/>
    <property type="evidence" value="ECO:0007669"/>
    <property type="project" value="UniProtKB-KW"/>
</dbReference>
<dbReference type="InterPro" id="IPR000192">
    <property type="entry name" value="Aminotrans_V_dom"/>
</dbReference>
<organism evidence="10 11">
    <name type="scientific">Candidatus Gemmiger excrementipullorum</name>
    <dbReference type="NCBI Taxonomy" id="2838610"/>
    <lineage>
        <taxon>Bacteria</taxon>
        <taxon>Bacillati</taxon>
        <taxon>Bacillota</taxon>
        <taxon>Clostridia</taxon>
        <taxon>Eubacteriales</taxon>
        <taxon>Gemmiger</taxon>
    </lineage>
</organism>
<keyword evidence="6" id="KW-0408">Iron</keyword>
<accession>A0A9D1Y2M2</accession>
<evidence type="ECO:0000256" key="7">
    <source>
        <dbReference type="ARBA" id="ARBA00023014"/>
    </source>
</evidence>
<dbReference type="GO" id="GO:0051536">
    <property type="term" value="F:iron-sulfur cluster binding"/>
    <property type="evidence" value="ECO:0007669"/>
    <property type="project" value="UniProtKB-KW"/>
</dbReference>
<evidence type="ECO:0000313" key="10">
    <source>
        <dbReference type="EMBL" id="HIX95734.1"/>
    </source>
</evidence>